<reference evidence="1 2" key="1">
    <citation type="submission" date="2018-09" db="EMBL/GenBank/DDBJ databases">
        <title>Whole genome based analysis of evolution and adaptive divergence in Indian and Brazilian strains of Azospirillum brasilense.</title>
        <authorList>
            <person name="Singh C."/>
            <person name="Tripathi A.K."/>
        </authorList>
    </citation>
    <scope>NUCLEOTIDE SEQUENCE [LARGE SCALE GENOMIC DNA]</scope>
    <source>
        <strain evidence="1 2">MTCC4035</strain>
    </source>
</reference>
<dbReference type="EMBL" id="CP032321">
    <property type="protein sequence ID" value="QCN95325.1"/>
    <property type="molecule type" value="Genomic_DNA"/>
</dbReference>
<proteinExistence type="predicted"/>
<evidence type="ECO:0000313" key="1">
    <source>
        <dbReference type="EMBL" id="QCN95325.1"/>
    </source>
</evidence>
<accession>A0A4D8PIU7</accession>
<protein>
    <submittedName>
        <fullName evidence="1">Uncharacterized protein</fullName>
    </submittedName>
</protein>
<dbReference type="KEGG" id="aare:D3093_08685"/>
<sequence length="61" mass="7575">MEGSGVTIRVINDETEIEFCDDVEVFQRFIHPINWEEFEKYCRIEYLVVYRDYERDYLVEM</sequence>
<name>A0A4D8PIU7_9PROT</name>
<organism evidence="1 2">
    <name type="scientific">Azospirillum argentinense</name>
    <dbReference type="NCBI Taxonomy" id="2970906"/>
    <lineage>
        <taxon>Bacteria</taxon>
        <taxon>Pseudomonadati</taxon>
        <taxon>Pseudomonadota</taxon>
        <taxon>Alphaproteobacteria</taxon>
        <taxon>Rhodospirillales</taxon>
        <taxon>Azospirillaceae</taxon>
        <taxon>Azospirillum</taxon>
    </lineage>
</organism>
<dbReference type="Proteomes" id="UP000298595">
    <property type="component" value="Chromosome"/>
</dbReference>
<dbReference type="AlphaFoldDB" id="A0A4D8PIU7"/>
<evidence type="ECO:0000313" key="2">
    <source>
        <dbReference type="Proteomes" id="UP000298595"/>
    </source>
</evidence>
<gene>
    <name evidence="1" type="ORF">D3093_08685</name>
</gene>